<dbReference type="PROSITE" id="PS00061">
    <property type="entry name" value="ADH_SHORT"/>
    <property type="match status" value="1"/>
</dbReference>
<dbReference type="PANTHER" id="PTHR43391">
    <property type="entry name" value="RETINOL DEHYDROGENASE-RELATED"/>
    <property type="match status" value="1"/>
</dbReference>
<dbReference type="Gene3D" id="3.40.50.720">
    <property type="entry name" value="NAD(P)-binding Rossmann-like Domain"/>
    <property type="match status" value="1"/>
</dbReference>
<evidence type="ECO:0000313" key="4">
    <source>
        <dbReference type="EMBL" id="GDY70490.1"/>
    </source>
</evidence>
<evidence type="ECO:0000256" key="2">
    <source>
        <dbReference type="ARBA" id="ARBA00023002"/>
    </source>
</evidence>
<organism evidence="4 7">
    <name type="scientific">Streptomyces avermitilis</name>
    <dbReference type="NCBI Taxonomy" id="33903"/>
    <lineage>
        <taxon>Bacteria</taxon>
        <taxon>Bacillati</taxon>
        <taxon>Actinomycetota</taxon>
        <taxon>Actinomycetes</taxon>
        <taxon>Kitasatosporales</taxon>
        <taxon>Streptomycetaceae</taxon>
        <taxon>Streptomyces</taxon>
    </lineage>
</organism>
<dbReference type="STRING" id="33903.AQJ43_37450"/>
<dbReference type="AlphaFoldDB" id="A0A4D4MEY9"/>
<proteinExistence type="inferred from homology"/>
<comment type="caution">
    <text evidence="4">The sequence shown here is derived from an EMBL/GenBank/DDBJ whole genome shotgun (WGS) entry which is preliminary data.</text>
</comment>
<name>A0A4D4MEY9_STRAX</name>
<dbReference type="SUPFAM" id="SSF51735">
    <property type="entry name" value="NAD(P)-binding Rossmann-fold domains"/>
    <property type="match status" value="1"/>
</dbReference>
<dbReference type="GO" id="GO:0016491">
    <property type="term" value="F:oxidoreductase activity"/>
    <property type="evidence" value="ECO:0007669"/>
    <property type="project" value="UniProtKB-KW"/>
</dbReference>
<dbReference type="EMBL" id="BJHY01000001">
    <property type="protein sequence ID" value="GDY79322.1"/>
    <property type="molecule type" value="Genomic_DNA"/>
</dbReference>
<comment type="similarity">
    <text evidence="1 3">Belongs to the short-chain dehydrogenases/reductases (SDR) family.</text>
</comment>
<evidence type="ECO:0000256" key="3">
    <source>
        <dbReference type="RuleBase" id="RU000363"/>
    </source>
</evidence>
<keyword evidence="2" id="KW-0560">Oxidoreductase</keyword>
<dbReference type="PANTHER" id="PTHR43391:SF12">
    <property type="entry name" value="OXIDOREDUCTASE EPHD-RELATED"/>
    <property type="match status" value="1"/>
</dbReference>
<sequence length="272" mass="28423">MNSQRFGGRLALVTGAGGGIGRATACALGSAGARVVCVDRDGRGAGVTADLARTRGARAAWPEVADVSDGAAMERFAERVAETYGVVDLLVNNAGIGMAGRFLDTSVEDWQRTLGVNLWGVIHGCRLIGRQMAERGQGGHIVTVASAAAFQPTRAVPAYATSKAAVLMLSECLRAEFAEFGVGVSVVCPGFVRTSFASAMHFAGVPRLEQERLRALFAGRGCSAEKVAAAVLRSVARDSAVVTVTAEARLSRLMSRFTPRLRAAVARMDPPS</sequence>
<dbReference type="CDD" id="cd05233">
    <property type="entry name" value="SDR_c"/>
    <property type="match status" value="1"/>
</dbReference>
<evidence type="ECO:0000313" key="7">
    <source>
        <dbReference type="Proteomes" id="UP000302139"/>
    </source>
</evidence>
<evidence type="ECO:0000313" key="6">
    <source>
        <dbReference type="Proteomes" id="UP000299211"/>
    </source>
</evidence>
<dbReference type="Proteomes" id="UP000302139">
    <property type="component" value="Unassembled WGS sequence"/>
</dbReference>
<evidence type="ECO:0000256" key="1">
    <source>
        <dbReference type="ARBA" id="ARBA00006484"/>
    </source>
</evidence>
<gene>
    <name evidence="4" type="ORF">SAV14893_098830</name>
    <name evidence="5" type="ORF">SAV31267_088070</name>
</gene>
<reference evidence="4 7" key="2">
    <citation type="submission" date="2019-04" db="EMBL/GenBank/DDBJ databases">
        <title>Draft genome sequences of Streptomyces avermitilis NBRC 14893.</title>
        <authorList>
            <person name="Komaki H."/>
            <person name="Tamura T."/>
            <person name="Hosoyama A."/>
        </authorList>
    </citation>
    <scope>NUCLEOTIDE SEQUENCE [LARGE SCALE GENOMIC DNA]</scope>
    <source>
        <strain evidence="4 7">NBRC 14893</strain>
    </source>
</reference>
<dbReference type="InterPro" id="IPR036291">
    <property type="entry name" value="NAD(P)-bd_dom_sf"/>
</dbReference>
<dbReference type="EMBL" id="BJHX01000006">
    <property type="protein sequence ID" value="GDY70490.1"/>
    <property type="molecule type" value="Genomic_DNA"/>
</dbReference>
<dbReference type="InterPro" id="IPR002347">
    <property type="entry name" value="SDR_fam"/>
</dbReference>
<protein>
    <recommendedName>
        <fullName evidence="8">Reductase</fullName>
    </recommendedName>
</protein>
<accession>A0A4D4MEY9</accession>
<dbReference type="PRINTS" id="PR00080">
    <property type="entry name" value="SDRFAMILY"/>
</dbReference>
<dbReference type="Proteomes" id="UP000299211">
    <property type="component" value="Unassembled WGS sequence"/>
</dbReference>
<evidence type="ECO:0000313" key="5">
    <source>
        <dbReference type="EMBL" id="GDY79322.1"/>
    </source>
</evidence>
<evidence type="ECO:0008006" key="8">
    <source>
        <dbReference type="Google" id="ProtNLM"/>
    </source>
</evidence>
<dbReference type="InterPro" id="IPR020904">
    <property type="entry name" value="Sc_DH/Rdtase_CS"/>
</dbReference>
<dbReference type="FunFam" id="3.40.50.720:FF:000084">
    <property type="entry name" value="Short-chain dehydrogenase reductase"/>
    <property type="match status" value="1"/>
</dbReference>
<dbReference type="Pfam" id="PF00106">
    <property type="entry name" value="adh_short"/>
    <property type="match status" value="1"/>
</dbReference>
<dbReference type="PRINTS" id="PR00081">
    <property type="entry name" value="GDHRDH"/>
</dbReference>
<reference evidence="5 6" key="1">
    <citation type="submission" date="2019-04" db="EMBL/GenBank/DDBJ databases">
        <title>Draft genome sequences of Streptomyces avermitilis ATCC 31267.</title>
        <authorList>
            <person name="Komaki H."/>
            <person name="Tamura T."/>
            <person name="Hosoyama A."/>
        </authorList>
    </citation>
    <scope>NUCLEOTIDE SEQUENCE [LARGE SCALE GENOMIC DNA]</scope>
    <source>
        <strain evidence="5 6">ATCC 31267</strain>
    </source>
</reference>